<feature type="domain" description="SpoVT-AbrB" evidence="3">
    <location>
        <begin position="2"/>
        <end position="48"/>
    </location>
</feature>
<evidence type="ECO:0000313" key="4">
    <source>
        <dbReference type="EMBL" id="GGK11064.1"/>
    </source>
</evidence>
<protein>
    <recommendedName>
        <fullName evidence="3">SpoVT-AbrB domain-containing protein</fullName>
    </recommendedName>
</protein>
<dbReference type="EMBL" id="BMPP01000001">
    <property type="protein sequence ID" value="GGK11064.1"/>
    <property type="molecule type" value="Genomic_DNA"/>
</dbReference>
<feature type="compositionally biased region" description="Basic and acidic residues" evidence="2">
    <location>
        <begin position="69"/>
        <end position="82"/>
    </location>
</feature>
<evidence type="ECO:0000256" key="2">
    <source>
        <dbReference type="SAM" id="MobiDB-lite"/>
    </source>
</evidence>
<evidence type="ECO:0000259" key="3">
    <source>
        <dbReference type="PROSITE" id="PS51740"/>
    </source>
</evidence>
<organism evidence="4 5">
    <name type="scientific">Deinococcus malanensis</name>
    <dbReference type="NCBI Taxonomy" id="1706855"/>
    <lineage>
        <taxon>Bacteria</taxon>
        <taxon>Thermotogati</taxon>
        <taxon>Deinococcota</taxon>
        <taxon>Deinococci</taxon>
        <taxon>Deinococcales</taxon>
        <taxon>Deinococcaceae</taxon>
        <taxon>Deinococcus</taxon>
    </lineage>
</organism>
<comment type="caution">
    <text evidence="4">The sequence shown here is derived from an EMBL/GenBank/DDBJ whole genome shotgun (WGS) entry which is preliminary data.</text>
</comment>
<reference evidence="5" key="1">
    <citation type="journal article" date="2019" name="Int. J. Syst. Evol. Microbiol.">
        <title>The Global Catalogue of Microorganisms (GCM) 10K type strain sequencing project: providing services to taxonomists for standard genome sequencing and annotation.</title>
        <authorList>
            <consortium name="The Broad Institute Genomics Platform"/>
            <consortium name="The Broad Institute Genome Sequencing Center for Infectious Disease"/>
            <person name="Wu L."/>
            <person name="Ma J."/>
        </authorList>
    </citation>
    <scope>NUCLEOTIDE SEQUENCE [LARGE SCALE GENOMIC DNA]</scope>
    <source>
        <strain evidence="5">JCM 30331</strain>
    </source>
</reference>
<dbReference type="Proteomes" id="UP000647587">
    <property type="component" value="Unassembled WGS sequence"/>
</dbReference>
<evidence type="ECO:0000256" key="1">
    <source>
        <dbReference type="PROSITE-ProRule" id="PRU01076"/>
    </source>
</evidence>
<name>A0ABQ2EH17_9DEIO</name>
<accession>A0ABQ2EH17</accession>
<keyword evidence="1" id="KW-0238">DNA-binding</keyword>
<feature type="region of interest" description="Disordered" evidence="2">
    <location>
        <begin position="58"/>
        <end position="82"/>
    </location>
</feature>
<dbReference type="SUPFAM" id="SSF89447">
    <property type="entry name" value="AbrB/MazE/MraZ-like"/>
    <property type="match status" value="1"/>
</dbReference>
<evidence type="ECO:0000313" key="5">
    <source>
        <dbReference type="Proteomes" id="UP000647587"/>
    </source>
</evidence>
<dbReference type="PROSITE" id="PS51740">
    <property type="entry name" value="SPOVT_ABRB"/>
    <property type="match status" value="1"/>
</dbReference>
<sequence>MTQQHEVKAGGRVPLPAELRQHLQLTTGSRLIIRVQDAGHAELVTSAALAAELRGLLKDDGPSLSDELTTERHEEARRENLE</sequence>
<dbReference type="InterPro" id="IPR007159">
    <property type="entry name" value="SpoVT-AbrB_dom"/>
</dbReference>
<dbReference type="InterPro" id="IPR037914">
    <property type="entry name" value="SpoVT-AbrB_sf"/>
</dbReference>
<proteinExistence type="predicted"/>
<gene>
    <name evidence="4" type="ORF">GCM10008955_00420</name>
</gene>
<keyword evidence="5" id="KW-1185">Reference proteome</keyword>